<keyword evidence="6 10" id="KW-0472">Membrane</keyword>
<feature type="domain" description="Methyl-accepting transducer" evidence="11">
    <location>
        <begin position="437"/>
        <end position="659"/>
    </location>
</feature>
<keyword evidence="2" id="KW-1003">Cell membrane</keyword>
<evidence type="ECO:0000256" key="7">
    <source>
        <dbReference type="ARBA" id="ARBA00023224"/>
    </source>
</evidence>
<dbReference type="RefSeq" id="WP_090647911.1">
    <property type="nucleotide sequence ID" value="NZ_CBCRYE010000001.1"/>
</dbReference>
<name>A0A1G4RZM6_9CAUL</name>
<keyword evidence="4 10" id="KW-0812">Transmembrane</keyword>
<evidence type="ECO:0000256" key="1">
    <source>
        <dbReference type="ARBA" id="ARBA00004651"/>
    </source>
</evidence>
<dbReference type="GO" id="GO:0007165">
    <property type="term" value="P:signal transduction"/>
    <property type="evidence" value="ECO:0007669"/>
    <property type="project" value="UniProtKB-KW"/>
</dbReference>
<dbReference type="Pfam" id="PF02743">
    <property type="entry name" value="dCache_1"/>
    <property type="match status" value="1"/>
</dbReference>
<evidence type="ECO:0000256" key="6">
    <source>
        <dbReference type="ARBA" id="ARBA00023136"/>
    </source>
</evidence>
<dbReference type="SMART" id="SM00283">
    <property type="entry name" value="MA"/>
    <property type="match status" value="1"/>
</dbReference>
<feature type="transmembrane region" description="Helical" evidence="10">
    <location>
        <begin position="320"/>
        <end position="344"/>
    </location>
</feature>
<dbReference type="InterPro" id="IPR004089">
    <property type="entry name" value="MCPsignal_dom"/>
</dbReference>
<dbReference type="CDD" id="cd12913">
    <property type="entry name" value="PDC1_MCP_like"/>
    <property type="match status" value="1"/>
</dbReference>
<evidence type="ECO:0000256" key="4">
    <source>
        <dbReference type="ARBA" id="ARBA00022692"/>
    </source>
</evidence>
<accession>A0A1G4RZM6</accession>
<dbReference type="OrthoDB" id="9814362at2"/>
<keyword evidence="7 9" id="KW-0807">Transducer</keyword>
<dbReference type="CDD" id="cd06225">
    <property type="entry name" value="HAMP"/>
    <property type="match status" value="1"/>
</dbReference>
<dbReference type="SUPFAM" id="SSF158472">
    <property type="entry name" value="HAMP domain-like"/>
    <property type="match status" value="1"/>
</dbReference>
<dbReference type="EMBL" id="FMTS01000003">
    <property type="protein sequence ID" value="SCW62502.1"/>
    <property type="molecule type" value="Genomic_DNA"/>
</dbReference>
<keyword evidence="3" id="KW-0145">Chemotaxis</keyword>
<dbReference type="PROSITE" id="PS50111">
    <property type="entry name" value="CHEMOTAXIS_TRANSDUC_2"/>
    <property type="match status" value="1"/>
</dbReference>
<evidence type="ECO:0000256" key="10">
    <source>
        <dbReference type="SAM" id="Phobius"/>
    </source>
</evidence>
<comment type="subcellular location">
    <subcellularLocation>
        <location evidence="1">Cell membrane</location>
        <topology evidence="1">Multi-pass membrane protein</topology>
    </subcellularLocation>
</comment>
<proteinExistence type="inferred from homology"/>
<protein>
    <submittedName>
        <fullName evidence="13">Methyl-accepting chemotaxis sensory transducer with Cache sensor</fullName>
    </submittedName>
</protein>
<dbReference type="SMART" id="SM00304">
    <property type="entry name" value="HAMP"/>
    <property type="match status" value="1"/>
</dbReference>
<dbReference type="PANTHER" id="PTHR32089:SF112">
    <property type="entry name" value="LYSOZYME-LIKE PROTEIN-RELATED"/>
    <property type="match status" value="1"/>
</dbReference>
<dbReference type="Pfam" id="PF00672">
    <property type="entry name" value="HAMP"/>
    <property type="match status" value="1"/>
</dbReference>
<dbReference type="Gene3D" id="6.10.340.10">
    <property type="match status" value="1"/>
</dbReference>
<evidence type="ECO:0000256" key="8">
    <source>
        <dbReference type="ARBA" id="ARBA00029447"/>
    </source>
</evidence>
<feature type="domain" description="HAMP" evidence="12">
    <location>
        <begin position="342"/>
        <end position="395"/>
    </location>
</feature>
<dbReference type="STRING" id="260084.SAMN02927928_2307"/>
<dbReference type="InterPro" id="IPR033479">
    <property type="entry name" value="dCache_1"/>
</dbReference>
<dbReference type="Proteomes" id="UP000199150">
    <property type="component" value="Unassembled WGS sequence"/>
</dbReference>
<evidence type="ECO:0000256" key="5">
    <source>
        <dbReference type="ARBA" id="ARBA00022989"/>
    </source>
</evidence>
<gene>
    <name evidence="13" type="ORF">SAMN02927928_2307</name>
</gene>
<evidence type="ECO:0000259" key="11">
    <source>
        <dbReference type="PROSITE" id="PS50111"/>
    </source>
</evidence>
<sequence>MLSRSLPVKIALISAAALALVFGTSSFILSQGTSHSLTSQTDALQADVAEKEANTVRNRLDQAATVADDIAASALAIKSTGLTERSAQDALLKSLLEKHPDILGTYTAWEPNALDGKDAQFAGTPGHDASGRYVPYWNRGTGSVIREILLDYDKPGAGDYYLRPKNEGRAVAMEPYVYPIAGKDVLMTSFTRPLTIDGQFVGIAGVDVDLGSLNTELGAIKPFDTGLVALISKGGLVVSYPNAKAAGKAIKDFDAGTAEAAAKAIASNKTVKFDAKGPDGKPWRYLASPIAAAGTADTWAVVVQVPVATLNAQVDHNNRFMLGISLLCILVSAALIFFVLYSLVGKPLNSLKGSFDRMAGGDHNADVPEARRIDEIGLIGKAVMAFREGLRTKAHAESEAEIARQAQSERERHEAMSALAAEFERSVGSIVQAVGEASGEMKTSAEALNAIASRTSGQTTSIASATEQAATNVRTVAAASEELSSSIHEITSKAQMSSTIAQQAVEQANLSDARIRDLEAAAGKVGEVVNLIQAIAQQTNLLALNATIEAARAGDAGKGFAVVATEVKTLAAQTAKATEDISSHIGTIQSATSGTVEAIQSIRATIDEMNQIAQAITINMEQQGAATADIARNVHEAAQGTDEVASHVHAMAEATQETGHASNLALDTASRLVEQSAQMREQITQFVAQVRAG</sequence>
<keyword evidence="5 10" id="KW-1133">Transmembrane helix</keyword>
<evidence type="ECO:0000256" key="3">
    <source>
        <dbReference type="ARBA" id="ARBA00022500"/>
    </source>
</evidence>
<organism evidence="13 14">
    <name type="scientific">Asticcacaulis taihuensis</name>
    <dbReference type="NCBI Taxonomy" id="260084"/>
    <lineage>
        <taxon>Bacteria</taxon>
        <taxon>Pseudomonadati</taxon>
        <taxon>Pseudomonadota</taxon>
        <taxon>Alphaproteobacteria</taxon>
        <taxon>Caulobacterales</taxon>
        <taxon>Caulobacteraceae</taxon>
        <taxon>Asticcacaulis</taxon>
    </lineage>
</organism>
<dbReference type="CDD" id="cd18774">
    <property type="entry name" value="PDC2_HK_sensor"/>
    <property type="match status" value="1"/>
</dbReference>
<dbReference type="Gene3D" id="3.30.450.20">
    <property type="entry name" value="PAS domain"/>
    <property type="match status" value="2"/>
</dbReference>
<dbReference type="Pfam" id="PF00015">
    <property type="entry name" value="MCPsignal"/>
    <property type="match status" value="1"/>
</dbReference>
<evidence type="ECO:0000313" key="14">
    <source>
        <dbReference type="Proteomes" id="UP000199150"/>
    </source>
</evidence>
<evidence type="ECO:0000259" key="12">
    <source>
        <dbReference type="PROSITE" id="PS50885"/>
    </source>
</evidence>
<evidence type="ECO:0000313" key="13">
    <source>
        <dbReference type="EMBL" id="SCW62502.1"/>
    </source>
</evidence>
<keyword evidence="14" id="KW-1185">Reference proteome</keyword>
<dbReference type="GO" id="GO:0006935">
    <property type="term" value="P:chemotaxis"/>
    <property type="evidence" value="ECO:0007669"/>
    <property type="project" value="UniProtKB-KW"/>
</dbReference>
<dbReference type="PROSITE" id="PS50885">
    <property type="entry name" value="HAMP"/>
    <property type="match status" value="1"/>
</dbReference>
<reference evidence="14" key="1">
    <citation type="submission" date="2016-10" db="EMBL/GenBank/DDBJ databases">
        <authorList>
            <person name="Varghese N."/>
            <person name="Submissions S."/>
        </authorList>
    </citation>
    <scope>NUCLEOTIDE SEQUENCE [LARGE SCALE GENOMIC DNA]</scope>
    <source>
        <strain evidence="14">CGMCC 1.3431</strain>
    </source>
</reference>
<evidence type="ECO:0000256" key="9">
    <source>
        <dbReference type="PROSITE-ProRule" id="PRU00284"/>
    </source>
</evidence>
<dbReference type="InterPro" id="IPR003660">
    <property type="entry name" value="HAMP_dom"/>
</dbReference>
<comment type="similarity">
    <text evidence="8">Belongs to the methyl-accepting chemotaxis (MCP) protein family.</text>
</comment>
<dbReference type="PANTHER" id="PTHR32089">
    <property type="entry name" value="METHYL-ACCEPTING CHEMOTAXIS PROTEIN MCPB"/>
    <property type="match status" value="1"/>
</dbReference>
<dbReference type="AlphaFoldDB" id="A0A1G4RZM6"/>
<evidence type="ECO:0000256" key="2">
    <source>
        <dbReference type="ARBA" id="ARBA00022475"/>
    </source>
</evidence>
<dbReference type="Gene3D" id="1.10.287.950">
    <property type="entry name" value="Methyl-accepting chemotaxis protein"/>
    <property type="match status" value="1"/>
</dbReference>
<dbReference type="SUPFAM" id="SSF58104">
    <property type="entry name" value="Methyl-accepting chemotaxis protein (MCP) signaling domain"/>
    <property type="match status" value="1"/>
</dbReference>
<dbReference type="GO" id="GO:0005886">
    <property type="term" value="C:plasma membrane"/>
    <property type="evidence" value="ECO:0007669"/>
    <property type="project" value="UniProtKB-SubCell"/>
</dbReference>